<dbReference type="FunFam" id="3.20.10.10:FF:000002">
    <property type="entry name" value="D-alanine aminotransferase"/>
    <property type="match status" value="1"/>
</dbReference>
<dbReference type="PANTHER" id="PTHR42743">
    <property type="entry name" value="AMINO-ACID AMINOTRANSFERASE"/>
    <property type="match status" value="1"/>
</dbReference>
<evidence type="ECO:0000313" key="8">
    <source>
        <dbReference type="Proteomes" id="UP000295416"/>
    </source>
</evidence>
<keyword evidence="7" id="KW-0456">Lyase</keyword>
<dbReference type="GO" id="GO:0016829">
    <property type="term" value="F:lyase activity"/>
    <property type="evidence" value="ECO:0007669"/>
    <property type="project" value="UniProtKB-KW"/>
</dbReference>
<dbReference type="GO" id="GO:0008652">
    <property type="term" value="P:amino acid biosynthetic process"/>
    <property type="evidence" value="ECO:0007669"/>
    <property type="project" value="UniProtKB-ARBA"/>
</dbReference>
<name>A0A4R2N9U7_9BACL</name>
<keyword evidence="8" id="KW-1185">Reference proteome</keyword>
<evidence type="ECO:0000256" key="3">
    <source>
        <dbReference type="ARBA" id="ARBA00011738"/>
    </source>
</evidence>
<dbReference type="RefSeq" id="WP_132748664.1">
    <property type="nucleotide sequence ID" value="NZ_SLXK01000075.1"/>
</dbReference>
<dbReference type="PROSITE" id="PS00770">
    <property type="entry name" value="AA_TRANSFER_CLASS_4"/>
    <property type="match status" value="1"/>
</dbReference>
<comment type="cofactor">
    <cofactor evidence="1 6">
        <name>pyridoxal 5'-phosphate</name>
        <dbReference type="ChEBI" id="CHEBI:597326"/>
    </cofactor>
</comment>
<accession>A0A4R2N9U7</accession>
<dbReference type="InterPro" id="IPR050571">
    <property type="entry name" value="Class-IV_PLP-Dep_Aminotrnsfr"/>
</dbReference>
<evidence type="ECO:0000256" key="5">
    <source>
        <dbReference type="RuleBase" id="RU004106"/>
    </source>
</evidence>
<sequence length="291" mass="32998">MKLYINGEYLDERDVRISPFDHGFLYGLGAFETFRTYNGKPVLFHRHWLRLASTLEQLGIRLNVSKEDMFSAISALLKINGLSDGRFRLNISAGESSAGLNTEYYMDPTVILFVNQLQEQPKTKTAKWLRVRRNTPEGDVRIKSHHYLNNILGKRELLNEVNVEGLFLNEEGFITEGIVSNVFWVKNKVLYTPAVDTGLLAGITRDFVIECAGKIGVRVQEGYFLPSEIENADEAFITNSIQEIMPLTAIEGYALPGDKGTVTQELIKQMKQAIIDLELFLRRCEESAKSK</sequence>
<dbReference type="OrthoDB" id="9805628at2"/>
<dbReference type="InterPro" id="IPR043132">
    <property type="entry name" value="BCAT-like_C"/>
</dbReference>
<dbReference type="Pfam" id="PF01063">
    <property type="entry name" value="Aminotran_4"/>
    <property type="match status" value="1"/>
</dbReference>
<dbReference type="GO" id="GO:0046394">
    <property type="term" value="P:carboxylic acid biosynthetic process"/>
    <property type="evidence" value="ECO:0007669"/>
    <property type="project" value="UniProtKB-ARBA"/>
</dbReference>
<keyword evidence="4 6" id="KW-0663">Pyridoxal phosphate</keyword>
<dbReference type="Proteomes" id="UP000295416">
    <property type="component" value="Unassembled WGS sequence"/>
</dbReference>
<evidence type="ECO:0000256" key="6">
    <source>
        <dbReference type="RuleBase" id="RU004516"/>
    </source>
</evidence>
<dbReference type="InterPro" id="IPR018300">
    <property type="entry name" value="Aminotrans_IV_CS"/>
</dbReference>
<dbReference type="SUPFAM" id="SSF56752">
    <property type="entry name" value="D-aminoacid aminotransferase-like PLP-dependent enzymes"/>
    <property type="match status" value="1"/>
</dbReference>
<comment type="subunit">
    <text evidence="3">Homodimer.</text>
</comment>
<gene>
    <name evidence="7" type="ORF">EV207_1754</name>
</gene>
<protein>
    <submittedName>
        <fullName evidence="7">4-amino-4-deoxychorismate lyase</fullName>
    </submittedName>
</protein>
<dbReference type="InterPro" id="IPR043131">
    <property type="entry name" value="BCAT-like_N"/>
</dbReference>
<reference evidence="7 8" key="1">
    <citation type="submission" date="2019-03" db="EMBL/GenBank/DDBJ databases">
        <title>Genomic Encyclopedia of Type Strains, Phase IV (KMG-IV): sequencing the most valuable type-strain genomes for metagenomic binning, comparative biology and taxonomic classification.</title>
        <authorList>
            <person name="Goeker M."/>
        </authorList>
    </citation>
    <scope>NUCLEOTIDE SEQUENCE [LARGE SCALE GENOMIC DNA]</scope>
    <source>
        <strain evidence="7 8">DSM 19377</strain>
    </source>
</reference>
<evidence type="ECO:0000256" key="2">
    <source>
        <dbReference type="ARBA" id="ARBA00009320"/>
    </source>
</evidence>
<evidence type="ECO:0000313" key="7">
    <source>
        <dbReference type="EMBL" id="TCP17764.1"/>
    </source>
</evidence>
<dbReference type="InterPro" id="IPR036038">
    <property type="entry name" value="Aminotransferase-like"/>
</dbReference>
<evidence type="ECO:0000256" key="4">
    <source>
        <dbReference type="ARBA" id="ARBA00022898"/>
    </source>
</evidence>
<dbReference type="GO" id="GO:0005829">
    <property type="term" value="C:cytosol"/>
    <property type="evidence" value="ECO:0007669"/>
    <property type="project" value="TreeGrafter"/>
</dbReference>
<proteinExistence type="inferred from homology"/>
<dbReference type="Gene3D" id="3.20.10.10">
    <property type="entry name" value="D-amino Acid Aminotransferase, subunit A, domain 2"/>
    <property type="match status" value="1"/>
</dbReference>
<comment type="similarity">
    <text evidence="2 5">Belongs to the class-IV pyridoxal-phosphate-dependent aminotransferase family.</text>
</comment>
<dbReference type="NCBIfam" id="NF005800">
    <property type="entry name" value="PRK07650.1"/>
    <property type="match status" value="1"/>
</dbReference>
<dbReference type="AlphaFoldDB" id="A0A4R2N9U7"/>
<dbReference type="InterPro" id="IPR001544">
    <property type="entry name" value="Aminotrans_IV"/>
</dbReference>
<organism evidence="7 8">
    <name type="scientific">Scopulibacillus darangshiensis</name>
    <dbReference type="NCBI Taxonomy" id="442528"/>
    <lineage>
        <taxon>Bacteria</taxon>
        <taxon>Bacillati</taxon>
        <taxon>Bacillota</taxon>
        <taxon>Bacilli</taxon>
        <taxon>Bacillales</taxon>
        <taxon>Sporolactobacillaceae</taxon>
        <taxon>Scopulibacillus</taxon>
    </lineage>
</organism>
<evidence type="ECO:0000256" key="1">
    <source>
        <dbReference type="ARBA" id="ARBA00001933"/>
    </source>
</evidence>
<dbReference type="Gene3D" id="3.30.470.10">
    <property type="match status" value="1"/>
</dbReference>
<comment type="caution">
    <text evidence="7">The sequence shown here is derived from an EMBL/GenBank/DDBJ whole genome shotgun (WGS) entry which is preliminary data.</text>
</comment>
<dbReference type="EMBL" id="SLXK01000075">
    <property type="protein sequence ID" value="TCP17764.1"/>
    <property type="molecule type" value="Genomic_DNA"/>
</dbReference>
<dbReference type="PANTHER" id="PTHR42743:SF11">
    <property type="entry name" value="AMINODEOXYCHORISMATE LYASE"/>
    <property type="match status" value="1"/>
</dbReference>